<accession>A0A498PNN1</accession>
<dbReference type="Gene3D" id="1.10.3080.10">
    <property type="entry name" value="Clc chloride channel"/>
    <property type="match status" value="1"/>
</dbReference>
<keyword evidence="5" id="KW-0406">Ion transport</keyword>
<comment type="subcellular location">
    <subcellularLocation>
        <location evidence="1">Membrane</location>
        <topology evidence="1">Multi-pass membrane protein</topology>
    </subcellularLocation>
</comment>
<dbReference type="SUPFAM" id="SSF81340">
    <property type="entry name" value="Clc chloride channel"/>
    <property type="match status" value="1"/>
</dbReference>
<dbReference type="GO" id="GO:0005254">
    <property type="term" value="F:chloride channel activity"/>
    <property type="evidence" value="ECO:0007669"/>
    <property type="project" value="UniProtKB-KW"/>
</dbReference>
<sequence length="420" mass="43489">MPNRPARPHLDFFCAVLMVGLLAGLAGLSTTVVLRFVEHLTYHYTFGSLLEGITGSSSVRRAVGPMVGAALAGLGWWILRRRTEVPPLAGTIARHERIPPVSWSVDALLQIALVGSGASLGREGAPRQFAAALSEVGTRWLHRLSPADREILLACAAGAGLGAVYAVPLAGALFTLRIMLNTWQLRAVGAALITSSVAVAIGSAVTHDRPQLDWPGAESTYLLSAHALLLAPIALAVGLTFNRIMAAARPATLLRSWMLIPALAAAGLLTGVCSHWWPQLPGNGKSILTVSLASGMTLSSAAVILALKPLLTALFLRAGGAGGLLTPSLATGAAAGSLLVLTLNAAAGTHLHGPVISLAGAAGVLAVTQDSPIWAAIFVWELARPPIWMLVVFLVTAVGAQALKRLAGGRRLALLDHRAG</sequence>
<evidence type="ECO:0000256" key="3">
    <source>
        <dbReference type="ARBA" id="ARBA00022692"/>
    </source>
</evidence>
<keyword evidence="9" id="KW-0407">Ion channel</keyword>
<gene>
    <name evidence="11" type="primary">clcA_2</name>
    <name evidence="11" type="ORF">LAUMK136_00356</name>
</gene>
<evidence type="ECO:0000256" key="4">
    <source>
        <dbReference type="ARBA" id="ARBA00022989"/>
    </source>
</evidence>
<evidence type="ECO:0000256" key="5">
    <source>
        <dbReference type="ARBA" id="ARBA00023065"/>
    </source>
</evidence>
<name>A0A498PNN1_9MYCO</name>
<proteinExistence type="predicted"/>
<dbReference type="AlphaFoldDB" id="A0A498PNN1"/>
<evidence type="ECO:0000313" key="11">
    <source>
        <dbReference type="EMBL" id="VBA32945.1"/>
    </source>
</evidence>
<dbReference type="Pfam" id="PF00654">
    <property type="entry name" value="Voltage_CLC"/>
    <property type="match status" value="1"/>
</dbReference>
<dbReference type="EMBL" id="UPHP01000004">
    <property type="protein sequence ID" value="VBA32945.1"/>
    <property type="molecule type" value="Genomic_DNA"/>
</dbReference>
<feature type="transmembrane region" description="Helical" evidence="10">
    <location>
        <begin position="297"/>
        <end position="316"/>
    </location>
</feature>
<dbReference type="InterPro" id="IPR014743">
    <property type="entry name" value="Cl-channel_core"/>
</dbReference>
<evidence type="ECO:0000256" key="2">
    <source>
        <dbReference type="ARBA" id="ARBA00022448"/>
    </source>
</evidence>
<evidence type="ECO:0000256" key="9">
    <source>
        <dbReference type="ARBA" id="ARBA00023303"/>
    </source>
</evidence>
<feature type="transmembrane region" description="Helical" evidence="10">
    <location>
        <begin position="387"/>
        <end position="403"/>
    </location>
</feature>
<dbReference type="GO" id="GO:0034707">
    <property type="term" value="C:chloride channel complex"/>
    <property type="evidence" value="ECO:0007669"/>
    <property type="project" value="UniProtKB-KW"/>
</dbReference>
<feature type="transmembrane region" description="Helical" evidence="10">
    <location>
        <begin position="187"/>
        <end position="205"/>
    </location>
</feature>
<keyword evidence="6 10" id="KW-0472">Membrane</keyword>
<feature type="transmembrane region" description="Helical" evidence="10">
    <location>
        <begin position="12"/>
        <end position="37"/>
    </location>
</feature>
<evidence type="ECO:0000256" key="8">
    <source>
        <dbReference type="ARBA" id="ARBA00023214"/>
    </source>
</evidence>
<keyword evidence="4 10" id="KW-1133">Transmembrane helix</keyword>
<dbReference type="PANTHER" id="PTHR43427:SF6">
    <property type="entry name" value="CHLORIDE CHANNEL PROTEIN CLC-E"/>
    <property type="match status" value="1"/>
</dbReference>
<dbReference type="Proteomes" id="UP000273307">
    <property type="component" value="Unassembled WGS sequence"/>
</dbReference>
<dbReference type="InterPro" id="IPR050368">
    <property type="entry name" value="ClC-type_chloride_channel"/>
</dbReference>
<keyword evidence="2" id="KW-0813">Transport</keyword>
<feature type="transmembrane region" description="Helical" evidence="10">
    <location>
        <begin position="257"/>
        <end position="277"/>
    </location>
</feature>
<feature type="transmembrane region" description="Helical" evidence="10">
    <location>
        <begin position="151"/>
        <end position="175"/>
    </location>
</feature>
<keyword evidence="8" id="KW-0868">Chloride</keyword>
<evidence type="ECO:0000256" key="1">
    <source>
        <dbReference type="ARBA" id="ARBA00004141"/>
    </source>
</evidence>
<organism evidence="11 12">
    <name type="scientific">Mycobacterium attenuatum</name>
    <dbReference type="NCBI Taxonomy" id="2341086"/>
    <lineage>
        <taxon>Bacteria</taxon>
        <taxon>Bacillati</taxon>
        <taxon>Actinomycetota</taxon>
        <taxon>Actinomycetes</taxon>
        <taxon>Mycobacteriales</taxon>
        <taxon>Mycobacteriaceae</taxon>
        <taxon>Mycobacterium</taxon>
    </lineage>
</organism>
<dbReference type="PANTHER" id="PTHR43427">
    <property type="entry name" value="CHLORIDE CHANNEL PROTEIN CLC-E"/>
    <property type="match status" value="1"/>
</dbReference>
<keyword evidence="12" id="KW-1185">Reference proteome</keyword>
<evidence type="ECO:0000313" key="12">
    <source>
        <dbReference type="Proteomes" id="UP000273307"/>
    </source>
</evidence>
<dbReference type="PRINTS" id="PR00762">
    <property type="entry name" value="CLCHANNEL"/>
</dbReference>
<feature type="transmembrane region" description="Helical" evidence="10">
    <location>
        <begin position="225"/>
        <end position="245"/>
    </location>
</feature>
<protein>
    <submittedName>
        <fullName evidence="11">H(+)/Cl(-) exchange transporter ClcA</fullName>
    </submittedName>
</protein>
<reference evidence="11 12" key="1">
    <citation type="submission" date="2018-09" db="EMBL/GenBank/DDBJ databases">
        <authorList>
            <person name="Tagini F."/>
        </authorList>
    </citation>
    <scope>NUCLEOTIDE SEQUENCE [LARGE SCALE GENOMIC DNA]</scope>
    <source>
        <strain evidence="11 12">MK136</strain>
    </source>
</reference>
<dbReference type="InterPro" id="IPR001807">
    <property type="entry name" value="ClC"/>
</dbReference>
<evidence type="ECO:0000256" key="10">
    <source>
        <dbReference type="SAM" id="Phobius"/>
    </source>
</evidence>
<feature type="transmembrane region" description="Helical" evidence="10">
    <location>
        <begin position="328"/>
        <end position="347"/>
    </location>
</feature>
<evidence type="ECO:0000256" key="7">
    <source>
        <dbReference type="ARBA" id="ARBA00023173"/>
    </source>
</evidence>
<keyword evidence="3 10" id="KW-0812">Transmembrane</keyword>
<keyword evidence="7" id="KW-0869">Chloride channel</keyword>
<evidence type="ECO:0000256" key="6">
    <source>
        <dbReference type="ARBA" id="ARBA00023136"/>
    </source>
</evidence>